<sequence length="230" mass="25244">MARLSPLLSTREFPVAELAALRLDGEGYPVDECVAPLDEVPSAHQRALALTGHLPARSIAELDTAAWVWGALPDPPPVHTVCLDIEARARIAPSHRLRVREVVLDTADVCRVGLLALTSPLRTAVDLARIRTCWDRSDHEMLRALMSIGRFDAEEFAAMLTRRRNLPRKREALQRLALVGSADGTAGRSALTDPVDVVHGIDAAHRVENPVEVRRVAHLEHEAAERQSIA</sequence>
<dbReference type="Proteomes" id="UP000479756">
    <property type="component" value="Unassembled WGS sequence"/>
</dbReference>
<dbReference type="InterPro" id="IPR018547">
    <property type="entry name" value="AbiEi_C"/>
</dbReference>
<gene>
    <name evidence="2" type="ORF">G3T37_02525</name>
</gene>
<dbReference type="AlphaFoldDB" id="A0A7C9PLH6"/>
<reference evidence="2 3" key="1">
    <citation type="journal article" date="2014" name="Int. J. Syst. Evol. Microbiol.">
        <title>Description of Galbitalea soli gen. nov., sp. nov., and Frondihabitans sucicola sp. nov.</title>
        <authorList>
            <person name="Kim S.J."/>
            <person name="Lim J.M."/>
            <person name="Ahn J.H."/>
            <person name="Weon H.Y."/>
            <person name="Hamada M."/>
            <person name="Suzuki K."/>
            <person name="Ahn T.Y."/>
            <person name="Kwon S.W."/>
        </authorList>
    </citation>
    <scope>NUCLEOTIDE SEQUENCE [LARGE SCALE GENOMIC DNA]</scope>
    <source>
        <strain evidence="2 3">NBRC 108727</strain>
    </source>
</reference>
<dbReference type="EMBL" id="JAAGWZ010000001">
    <property type="protein sequence ID" value="NEM90230.1"/>
    <property type="molecule type" value="Genomic_DNA"/>
</dbReference>
<accession>A0A7C9PLH6</accession>
<comment type="caution">
    <text evidence="2">The sequence shown here is derived from an EMBL/GenBank/DDBJ whole genome shotgun (WGS) entry which is preliminary data.</text>
</comment>
<dbReference type="Pfam" id="PF09407">
    <property type="entry name" value="AbiEi_1"/>
    <property type="match status" value="1"/>
</dbReference>
<organism evidence="2 3">
    <name type="scientific">Galbitalea soli</name>
    <dbReference type="NCBI Taxonomy" id="1268042"/>
    <lineage>
        <taxon>Bacteria</taxon>
        <taxon>Bacillati</taxon>
        <taxon>Actinomycetota</taxon>
        <taxon>Actinomycetes</taxon>
        <taxon>Micrococcales</taxon>
        <taxon>Microbacteriaceae</taxon>
        <taxon>Galbitalea</taxon>
    </lineage>
</organism>
<name>A0A7C9PLH6_9MICO</name>
<evidence type="ECO:0000313" key="2">
    <source>
        <dbReference type="EMBL" id="NEM90230.1"/>
    </source>
</evidence>
<feature type="domain" description="AbiEi antitoxin C-terminal" evidence="1">
    <location>
        <begin position="45"/>
        <end position="131"/>
    </location>
</feature>
<evidence type="ECO:0000313" key="3">
    <source>
        <dbReference type="Proteomes" id="UP000479756"/>
    </source>
</evidence>
<proteinExistence type="predicted"/>
<keyword evidence="3" id="KW-1185">Reference proteome</keyword>
<evidence type="ECO:0000259" key="1">
    <source>
        <dbReference type="Pfam" id="PF09407"/>
    </source>
</evidence>
<protein>
    <recommendedName>
        <fullName evidence="1">AbiEi antitoxin C-terminal domain-containing protein</fullName>
    </recommendedName>
</protein>